<dbReference type="EMBL" id="AVPE01000001">
    <property type="protein sequence ID" value="KGX93929.1"/>
    <property type="molecule type" value="Genomic_DNA"/>
</dbReference>
<feature type="transmembrane region" description="Helical" evidence="1">
    <location>
        <begin position="28"/>
        <end position="47"/>
    </location>
</feature>
<gene>
    <name evidence="2" type="ORF">N781_01750</name>
</gene>
<protein>
    <recommendedName>
        <fullName evidence="4">Yip1 domain-containing protein</fullName>
    </recommendedName>
</protein>
<name>A0A0A5GPM2_9BACI</name>
<keyword evidence="1" id="KW-0472">Membrane</keyword>
<keyword evidence="3" id="KW-1185">Reference proteome</keyword>
<feature type="transmembrane region" description="Helical" evidence="1">
    <location>
        <begin position="121"/>
        <end position="147"/>
    </location>
</feature>
<keyword evidence="1" id="KW-0812">Transmembrane</keyword>
<comment type="caution">
    <text evidence="2">The sequence shown here is derived from an EMBL/GenBank/DDBJ whole genome shotgun (WGS) entry which is preliminary data.</text>
</comment>
<accession>A0A0A5GPM2</accession>
<evidence type="ECO:0000313" key="2">
    <source>
        <dbReference type="EMBL" id="KGX93929.1"/>
    </source>
</evidence>
<evidence type="ECO:0000313" key="3">
    <source>
        <dbReference type="Proteomes" id="UP000030528"/>
    </source>
</evidence>
<dbReference type="STRING" id="1385510.GCA_000425205_00130"/>
<reference evidence="2 3" key="1">
    <citation type="submission" date="2013-08" db="EMBL/GenBank/DDBJ databases">
        <authorList>
            <person name="Huang J."/>
            <person name="Wang G."/>
        </authorList>
    </citation>
    <scope>NUCLEOTIDE SEQUENCE [LARGE SCALE GENOMIC DNA]</scope>
    <source>
        <strain evidence="2 3">JSM 076056</strain>
    </source>
</reference>
<organism evidence="2 3">
    <name type="scientific">Pontibacillus halophilus JSM 076056 = DSM 19796</name>
    <dbReference type="NCBI Taxonomy" id="1385510"/>
    <lineage>
        <taxon>Bacteria</taxon>
        <taxon>Bacillati</taxon>
        <taxon>Bacillota</taxon>
        <taxon>Bacilli</taxon>
        <taxon>Bacillales</taxon>
        <taxon>Bacillaceae</taxon>
        <taxon>Pontibacillus</taxon>
    </lineage>
</organism>
<feature type="transmembrane region" description="Helical" evidence="1">
    <location>
        <begin position="153"/>
        <end position="173"/>
    </location>
</feature>
<keyword evidence="1" id="KW-1133">Transmembrane helix</keyword>
<dbReference type="AlphaFoldDB" id="A0A0A5GPM2"/>
<feature type="transmembrane region" description="Helical" evidence="1">
    <location>
        <begin position="185"/>
        <end position="207"/>
    </location>
</feature>
<evidence type="ECO:0000256" key="1">
    <source>
        <dbReference type="SAM" id="Phobius"/>
    </source>
</evidence>
<feature type="transmembrane region" description="Helical" evidence="1">
    <location>
        <begin position="76"/>
        <end position="100"/>
    </location>
</feature>
<evidence type="ECO:0008006" key="4">
    <source>
        <dbReference type="Google" id="ProtNLM"/>
    </source>
</evidence>
<dbReference type="Proteomes" id="UP000030528">
    <property type="component" value="Unassembled WGS sequence"/>
</dbReference>
<dbReference type="eggNOG" id="ENOG502ZB99">
    <property type="taxonomic scope" value="Bacteria"/>
</dbReference>
<proteinExistence type="predicted"/>
<sequence>MFKLYIRQEDQLHRIKAAEKIVGLWKRVFLLLLLTVGIYGLMAWFGLGSQPISKQATAVSVSTYESLKLFFVLGRMAYGLLVGVLLLFFSSFLFWGFTRVPYRKLLTMQLNVVGVLLVERIFWIVMMVTLGLEWFVSPLSFGIIASYFTDKEWIVLIAGVLSIVQVWIVWFQYKFIRFIGELARWKTWILVLSVHILYWACAVWLTYFDVQFL</sequence>